<dbReference type="EMBL" id="GEBQ01013996">
    <property type="protein sequence ID" value="JAT25981.1"/>
    <property type="molecule type" value="Transcribed_RNA"/>
</dbReference>
<evidence type="ECO:0000313" key="1">
    <source>
        <dbReference type="EMBL" id="JAT25981.1"/>
    </source>
</evidence>
<feature type="non-terminal residue" evidence="1">
    <location>
        <position position="1"/>
    </location>
</feature>
<dbReference type="AlphaFoldDB" id="A0A1B6LQG8"/>
<sequence>NKRYLEPVYGNSMANVYNEYKKLCLESTNKPVPVSRFTFDQAIKNKNLAFQLPKKDRCDVCCMYDVKNLDEATYKLHLEKKEEARAVKVQDKKNAEEGKCFVFTQDVQSV</sequence>
<organism evidence="1">
    <name type="scientific">Graphocephala atropunctata</name>
    <dbReference type="NCBI Taxonomy" id="36148"/>
    <lineage>
        <taxon>Eukaryota</taxon>
        <taxon>Metazoa</taxon>
        <taxon>Ecdysozoa</taxon>
        <taxon>Arthropoda</taxon>
        <taxon>Hexapoda</taxon>
        <taxon>Insecta</taxon>
        <taxon>Pterygota</taxon>
        <taxon>Neoptera</taxon>
        <taxon>Paraneoptera</taxon>
        <taxon>Hemiptera</taxon>
        <taxon>Auchenorrhyncha</taxon>
        <taxon>Membracoidea</taxon>
        <taxon>Cicadellidae</taxon>
        <taxon>Cicadellinae</taxon>
        <taxon>Cicadellini</taxon>
        <taxon>Graphocephala</taxon>
    </lineage>
</organism>
<reference evidence="1" key="1">
    <citation type="submission" date="2015-11" db="EMBL/GenBank/DDBJ databases">
        <title>De novo transcriptome assembly of four potential Pierce s Disease insect vectors from Arizona vineyards.</title>
        <authorList>
            <person name="Tassone E.E."/>
        </authorList>
    </citation>
    <scope>NUCLEOTIDE SEQUENCE</scope>
</reference>
<proteinExistence type="predicted"/>
<protein>
    <submittedName>
        <fullName evidence="1">Uncharacterized protein</fullName>
    </submittedName>
</protein>
<accession>A0A1B6LQG8</accession>
<name>A0A1B6LQG8_9HEMI</name>
<gene>
    <name evidence="1" type="ORF">g.51725</name>
</gene>